<evidence type="ECO:0000256" key="1">
    <source>
        <dbReference type="PROSITE-ProRule" id="PRU00289"/>
    </source>
</evidence>
<evidence type="ECO:0000259" key="3">
    <source>
        <dbReference type="PROSITE" id="PS50901"/>
    </source>
</evidence>
<dbReference type="GO" id="GO:0051301">
    <property type="term" value="P:cell division"/>
    <property type="evidence" value="ECO:0007669"/>
    <property type="project" value="UniProtKB-KW"/>
</dbReference>
<reference evidence="4 5" key="1">
    <citation type="submission" date="2015-09" db="EMBL/GenBank/DDBJ databases">
        <title>Genome Sequences of Mycobacterium immunogenum Isolates, Recuperated from a Chloraminated Drinking Water Distribution System Simulator Subjected to Episodes of Nitrification.</title>
        <authorList>
            <person name="Gomez-Alvarez V."/>
            <person name="Revetta R.P."/>
        </authorList>
    </citation>
    <scope>NUCLEOTIDE SEQUENCE [LARGE SCALE GENOMIC DNA]</scope>
    <source>
        <strain evidence="4 5">H076</strain>
    </source>
</reference>
<name>A0ABR5LKM1_9MYCO</name>
<keyword evidence="4" id="KW-0131">Cell cycle</keyword>
<keyword evidence="4" id="KW-0132">Cell division</keyword>
<feature type="binding site" evidence="1">
    <location>
        <begin position="22"/>
        <end position="29"/>
    </location>
    <ligand>
        <name>ATP</name>
        <dbReference type="ChEBI" id="CHEBI:30616"/>
    </ligand>
</feature>
<evidence type="ECO:0000313" key="4">
    <source>
        <dbReference type="EMBL" id="KPG26254.1"/>
    </source>
</evidence>
<evidence type="ECO:0000256" key="2">
    <source>
        <dbReference type="SAM" id="MobiDB-lite"/>
    </source>
</evidence>
<proteinExistence type="predicted"/>
<keyword evidence="5" id="KW-1185">Reference proteome</keyword>
<dbReference type="Gene3D" id="3.40.50.300">
    <property type="entry name" value="P-loop containing nucleotide triphosphate hydrolases"/>
    <property type="match status" value="1"/>
</dbReference>
<evidence type="ECO:0000313" key="5">
    <source>
        <dbReference type="Proteomes" id="UP000037962"/>
    </source>
</evidence>
<keyword evidence="1" id="KW-0547">Nucleotide-binding</keyword>
<organism evidence="4 5">
    <name type="scientific">Mycobacteroides immunogenum</name>
    <dbReference type="NCBI Taxonomy" id="83262"/>
    <lineage>
        <taxon>Bacteria</taxon>
        <taxon>Bacillati</taxon>
        <taxon>Actinomycetota</taxon>
        <taxon>Actinomycetes</taxon>
        <taxon>Mycobacteriales</taxon>
        <taxon>Mycobacteriaceae</taxon>
        <taxon>Mycobacteroides</taxon>
    </lineage>
</organism>
<feature type="region of interest" description="Disordered" evidence="2">
    <location>
        <begin position="299"/>
        <end position="334"/>
    </location>
</feature>
<sequence>MDQRGARLEFSPIQYHHLLIIGGSGSGKSVFIRGLIELYRAAGFAVFLCDGKGTDYTTHNDVVTAVSSDTPEHVRMMHALVEELNRRRKKARERKLAGDPNAMDFEPWVMVFDEFSDARDSILADYDSNGSDKPFIKDLKSLLKLAREFRIHLILSSQDAYSSSFPRSLVGNLGLIISLGKPEKMTLDNAFPKGLQSRARQIGQSISKEMRGRGIVADPAAGTVIEFQSYYSYYPGAVIEAESPEIQAAWTEYRDNVSNRIPRLYSRQWFKVEDPSDLEKPIAELHKIPMVNLDLPSGKPDPGAVQYDKQHPAYNGNNTGDAGGEGLLHLTPTP</sequence>
<feature type="domain" description="FtsK" evidence="3">
    <location>
        <begin position="3"/>
        <end position="188"/>
    </location>
</feature>
<keyword evidence="1" id="KW-0067">ATP-binding</keyword>
<dbReference type="InterPro" id="IPR003593">
    <property type="entry name" value="AAA+_ATPase"/>
</dbReference>
<dbReference type="PROSITE" id="PS50901">
    <property type="entry name" value="FTSK"/>
    <property type="match status" value="1"/>
</dbReference>
<dbReference type="SMART" id="SM00382">
    <property type="entry name" value="AAA"/>
    <property type="match status" value="1"/>
</dbReference>
<dbReference type="InterPro" id="IPR002543">
    <property type="entry name" value="FtsK_dom"/>
</dbReference>
<protein>
    <submittedName>
        <fullName evidence="4">Cell division protein FtsK</fullName>
    </submittedName>
</protein>
<gene>
    <name evidence="4" type="ORF">AN912_25730</name>
</gene>
<dbReference type="InterPro" id="IPR027417">
    <property type="entry name" value="P-loop_NTPase"/>
</dbReference>
<dbReference type="SUPFAM" id="SSF52540">
    <property type="entry name" value="P-loop containing nucleoside triphosphate hydrolases"/>
    <property type="match status" value="1"/>
</dbReference>
<dbReference type="Pfam" id="PF01580">
    <property type="entry name" value="FtsK_SpoIIIE"/>
    <property type="match status" value="1"/>
</dbReference>
<dbReference type="EMBL" id="LJFS01000047">
    <property type="protein sequence ID" value="KPG26254.1"/>
    <property type="molecule type" value="Genomic_DNA"/>
</dbReference>
<dbReference type="CDD" id="cd01127">
    <property type="entry name" value="TrwB_TraG_TraD_VirD4"/>
    <property type="match status" value="1"/>
</dbReference>
<accession>A0ABR5LKM1</accession>
<comment type="caution">
    <text evidence="4">The sequence shown here is derived from an EMBL/GenBank/DDBJ whole genome shotgun (WGS) entry which is preliminary data.</text>
</comment>
<dbReference type="Proteomes" id="UP000037962">
    <property type="component" value="Unassembled WGS sequence"/>
</dbReference>